<organism evidence="2 3">
    <name type="scientific">Trichomonas vaginalis (strain ATCC PRA-98 / G3)</name>
    <dbReference type="NCBI Taxonomy" id="412133"/>
    <lineage>
        <taxon>Eukaryota</taxon>
        <taxon>Metamonada</taxon>
        <taxon>Parabasalia</taxon>
        <taxon>Trichomonadida</taxon>
        <taxon>Trichomonadidae</taxon>
        <taxon>Trichomonas</taxon>
    </lineage>
</organism>
<protein>
    <submittedName>
        <fullName evidence="2">Uncharacterized protein</fullName>
    </submittedName>
</protein>
<dbReference type="InterPro" id="IPR040401">
    <property type="entry name" value="CCDC162"/>
</dbReference>
<dbReference type="SMR" id="A2FBG9"/>
<dbReference type="PANTHER" id="PTHR33331:SF13">
    <property type="entry name" value="COILED-COIL DOMAIN CONTAINING 162"/>
    <property type="match status" value="1"/>
</dbReference>
<keyword evidence="3" id="KW-1185">Reference proteome</keyword>
<feature type="coiled-coil region" evidence="1">
    <location>
        <begin position="1393"/>
        <end position="1459"/>
    </location>
</feature>
<dbReference type="OrthoDB" id="76966at2759"/>
<evidence type="ECO:0000256" key="1">
    <source>
        <dbReference type="SAM" id="Coils"/>
    </source>
</evidence>
<evidence type="ECO:0000313" key="2">
    <source>
        <dbReference type="EMBL" id="EAX97756.1"/>
    </source>
</evidence>
<dbReference type="EMBL" id="DS113702">
    <property type="protein sequence ID" value="EAX97756.1"/>
    <property type="molecule type" value="Genomic_DNA"/>
</dbReference>
<dbReference type="VEuPathDB" id="TrichDB:TVAGG3_1006500"/>
<keyword evidence="1" id="KW-0175">Coiled coil</keyword>
<feature type="coiled-coil region" evidence="1">
    <location>
        <begin position="1524"/>
        <end position="1606"/>
    </location>
</feature>
<proteinExistence type="predicted"/>
<evidence type="ECO:0000313" key="3">
    <source>
        <dbReference type="Proteomes" id="UP000001542"/>
    </source>
</evidence>
<dbReference type="VEuPathDB" id="TrichDB:TVAG_080160"/>
<reference evidence="2" key="2">
    <citation type="journal article" date="2007" name="Science">
        <title>Draft genome sequence of the sexually transmitted pathogen Trichomonas vaginalis.</title>
        <authorList>
            <person name="Carlton J.M."/>
            <person name="Hirt R.P."/>
            <person name="Silva J.C."/>
            <person name="Delcher A.L."/>
            <person name="Schatz M."/>
            <person name="Zhao Q."/>
            <person name="Wortman J.R."/>
            <person name="Bidwell S.L."/>
            <person name="Alsmark U.C.M."/>
            <person name="Besteiro S."/>
            <person name="Sicheritz-Ponten T."/>
            <person name="Noel C.J."/>
            <person name="Dacks J.B."/>
            <person name="Foster P.G."/>
            <person name="Simillion C."/>
            <person name="Van de Peer Y."/>
            <person name="Miranda-Saavedra D."/>
            <person name="Barton G.J."/>
            <person name="Westrop G.D."/>
            <person name="Mueller S."/>
            <person name="Dessi D."/>
            <person name="Fiori P.L."/>
            <person name="Ren Q."/>
            <person name="Paulsen I."/>
            <person name="Zhang H."/>
            <person name="Bastida-Corcuera F.D."/>
            <person name="Simoes-Barbosa A."/>
            <person name="Brown M.T."/>
            <person name="Hayes R.D."/>
            <person name="Mukherjee M."/>
            <person name="Okumura C.Y."/>
            <person name="Schneider R."/>
            <person name="Smith A.J."/>
            <person name="Vanacova S."/>
            <person name="Villalvazo M."/>
            <person name="Haas B.J."/>
            <person name="Pertea M."/>
            <person name="Feldblyum T.V."/>
            <person name="Utterback T.R."/>
            <person name="Shu C.L."/>
            <person name="Osoegawa K."/>
            <person name="de Jong P.J."/>
            <person name="Hrdy I."/>
            <person name="Horvathova L."/>
            <person name="Zubacova Z."/>
            <person name="Dolezal P."/>
            <person name="Malik S.B."/>
            <person name="Logsdon J.M. Jr."/>
            <person name="Henze K."/>
            <person name="Gupta A."/>
            <person name="Wang C.C."/>
            <person name="Dunne R.L."/>
            <person name="Upcroft J.A."/>
            <person name="Upcroft P."/>
            <person name="White O."/>
            <person name="Salzberg S.L."/>
            <person name="Tang P."/>
            <person name="Chiu C.-H."/>
            <person name="Lee Y.-S."/>
            <person name="Embley T.M."/>
            <person name="Coombs G.H."/>
            <person name="Mottram J.C."/>
            <person name="Tachezy J."/>
            <person name="Fraser-Liggett C.M."/>
            <person name="Johnson P.J."/>
        </authorList>
    </citation>
    <scope>NUCLEOTIDE SEQUENCE [LARGE SCALE GENOMIC DNA]</scope>
    <source>
        <strain evidence="2">G3</strain>
    </source>
</reference>
<name>A2FBG9_TRIV3</name>
<gene>
    <name evidence="2" type="ORF">TVAG_080160</name>
</gene>
<dbReference type="RefSeq" id="XP_001310686.1">
    <property type="nucleotide sequence ID" value="XM_001310685.1"/>
</dbReference>
<accession>A2FBG9</accession>
<reference evidence="2" key="1">
    <citation type="submission" date="2006-10" db="EMBL/GenBank/DDBJ databases">
        <authorList>
            <person name="Amadeo P."/>
            <person name="Zhao Q."/>
            <person name="Wortman J."/>
            <person name="Fraser-Liggett C."/>
            <person name="Carlton J."/>
        </authorList>
    </citation>
    <scope>NUCLEOTIDE SEQUENCE</scope>
    <source>
        <strain evidence="2">G3</strain>
    </source>
</reference>
<dbReference type="Proteomes" id="UP000001542">
    <property type="component" value="Unassembled WGS sequence"/>
</dbReference>
<dbReference type="InParanoid" id="A2FBG9"/>
<dbReference type="KEGG" id="tva:4755544"/>
<sequence length="1620" mass="186757">MTSEEFSHSDSYKGYVNSILQSVEDRSVPDPVWGSKIPSNYEELRQHCLQFVDKYSTTPTIQPKPIITTLEPYKTILPTFTSEFIKNYRDQMISEVRMQKFRELCQYFQSNADISLEVAQEHCDTQADDFSQEVEPFGILSETELANMCLSNVYAKSEHHLYISSVAELITYFPYMNIASTTTNFVSLYASIHKQFTPGVAEAAGFTPPLVLTTSEQLDAELQRLATNFSLQVDSSQNDLLYSINKLFISTAEKSVTWNILCINDQISDPAASSVQFKLFAARAHINTDVQQNINYIPPHRQLHFVESMLDSYSDKVDEILCGEESFLHVASAQVVHQHITEITRGANQHNDNSNNATAQKQSGIIKMKFLRAQMLRQTIISTVNWMISTIKGIELDQRDATNPDCLNTASILFQRDLVVESKQFPHCIVIRNPSTSHNVIYEETLNHMERIRNDLLNFGSFYIRKWEKECGSQIDRKSIVEDLYECENKYQNGKKQLIESLLDLYNNTFDPEMCKRIYEFIKYVVFSRPLIALDVYDYFMLPFDMNTNILKLQAEVISSSMIKTIDDLELVFNAVKTAVSIIGLKQNTLNVDAFLNLEFIIWTYVRDFCQKVGDSEPDLTSLIENINVSMRLKNILMPGSPQTVDQAPYYAGLQGVRFEVIRSVIIYRAYLAQCEVMKEDTKQHLQRTLFAELTSEEIDIEDGMILAVDEVKESQVELAGEGLDIVNRLQSVESSLLDAIVAYNFTITEAKIREAAMSKVELPKQAPSCYSKYFSLDECKKLIEFLEQREYLPFQSIFKLKANIRESLQVLNLNAGSHFDELLNAQQKQTSVSVQFLQNRARLPDVMKILALFEISSDRIPSVYDGYSLIESVQPSMRREKARGALEFYSFVILLTFLSYHASTLDQTVTKIHKHQRKNKYKAPHLQSLLEETNGLQNDAQKTQAAKTFATDLLIRINVACIESGIEFGRSYHEKAEGTAPPILDISGNWTISAEKPQEVKKQNIMKIIEEQLDELSSLNISLANMSFIFFWNIDNEQRKVIKKCFDTLSGETNLVQRFRQLRQKILLIRLLSSPTFSSGEICEFPSPFNHLLLILDNILDGTPESLRFVLIHLLIQRCIKRPKSSEPVKLLPPPVVTEKSPFLADVDSLPQETKSETLHPALAQFIEQLQLHSTSDSRNEIKISQFHVNQALLKFSQSISQLFDSSLVQSHKAFLALHTMLFESKHRHDELFRKRVQAINQEARTFNRKLQTALADRSHTVGYEINLLQETLKSSKFDKKERQEAIRRKLKEEYTPQVREMTLQLFSLKHNLEQYQKNLQHEIEGNMFEIKKQSISQLLRSQNLPDEVKDSMKQAFDFDDALHELMETKSELSSTVFKLKAMRLLQDLAVRSDFQVKLKKIEEQREMVKQENNEFSKERDVKEAALKQQYTTVMQSVRAAEKEVEKLRRELELENKNRSKLREWRTKHEKRVAVLEKKLQRLTEWSKYKPDKLIFQLDLIEKEIERRKRAKERGPALLEKTKQTVDRELKRCQAQLKAQENAREALEKETNASAMKQNLTFSNEIQSQDLVAVMEENSKLKEENEQLQQRLAELSLQIAAVSQINIGGIKIKASRLDQ</sequence>
<dbReference type="PANTHER" id="PTHR33331">
    <property type="entry name" value="COILED-COIL DOMAIN-CONTAINING PROTEIN 162"/>
    <property type="match status" value="1"/>
</dbReference>